<dbReference type="GO" id="GO:0016747">
    <property type="term" value="F:acyltransferase activity, transferring groups other than amino-acyl groups"/>
    <property type="evidence" value="ECO:0007669"/>
    <property type="project" value="InterPro"/>
</dbReference>
<dbReference type="Pfam" id="PF13302">
    <property type="entry name" value="Acetyltransf_3"/>
    <property type="match status" value="1"/>
</dbReference>
<dbReference type="PROSITE" id="PS51186">
    <property type="entry name" value="GNAT"/>
    <property type="match status" value="1"/>
</dbReference>
<dbReference type="InterPro" id="IPR020036">
    <property type="entry name" value="PseH"/>
</dbReference>
<keyword evidence="3" id="KW-1185">Reference proteome</keyword>
<reference evidence="2 3" key="1">
    <citation type="submission" date="2020-04" db="EMBL/GenBank/DDBJ databases">
        <title>Nesterenkonia sp. nov., isolated from marine sediment.</title>
        <authorList>
            <person name="Zhang G."/>
        </authorList>
    </citation>
    <scope>NUCLEOTIDE SEQUENCE [LARGE SCALE GENOMIC DNA]</scope>
    <source>
        <strain evidence="2 3">MY13</strain>
    </source>
</reference>
<dbReference type="Gene3D" id="3.40.630.30">
    <property type="match status" value="1"/>
</dbReference>
<dbReference type="EC" id="2.3.1.202" evidence="2"/>
<comment type="caution">
    <text evidence="2">The sequence shown here is derived from an EMBL/GenBank/DDBJ whole genome shotgun (WGS) entry which is preliminary data.</text>
</comment>
<dbReference type="Proteomes" id="UP000523139">
    <property type="component" value="Unassembled WGS sequence"/>
</dbReference>
<accession>A0A7X8YEQ5</accession>
<name>A0A7X8YEQ5_9MICC</name>
<evidence type="ECO:0000313" key="3">
    <source>
        <dbReference type="Proteomes" id="UP000523139"/>
    </source>
</evidence>
<proteinExistence type="predicted"/>
<organism evidence="2 3">
    <name type="scientific">Nesterenkonia sedimenti</name>
    <dbReference type="NCBI Taxonomy" id="1463632"/>
    <lineage>
        <taxon>Bacteria</taxon>
        <taxon>Bacillati</taxon>
        <taxon>Actinomycetota</taxon>
        <taxon>Actinomycetes</taxon>
        <taxon>Micrococcales</taxon>
        <taxon>Micrococcaceae</taxon>
        <taxon>Nesterenkonia</taxon>
    </lineage>
</organism>
<dbReference type="EMBL" id="JABAHY010000021">
    <property type="protein sequence ID" value="NLS11063.1"/>
    <property type="molecule type" value="Genomic_DNA"/>
</dbReference>
<keyword evidence="2" id="KW-0808">Transferase</keyword>
<dbReference type="InterPro" id="IPR016181">
    <property type="entry name" value="Acyl_CoA_acyltransferase"/>
</dbReference>
<keyword evidence="2" id="KW-0012">Acyltransferase</keyword>
<gene>
    <name evidence="2" type="primary">pseH</name>
    <name evidence="2" type="ORF">HGQ17_13875</name>
</gene>
<protein>
    <submittedName>
        <fullName evidence="2">UDP-4-amino-4, 6-dideoxy-N-acetyl-beta-L-altrosamine N-acetyltransferase</fullName>
        <ecNumber evidence="2">2.3.1.202</ecNumber>
    </submittedName>
</protein>
<dbReference type="PANTHER" id="PTHR43415">
    <property type="entry name" value="SPERMIDINE N(1)-ACETYLTRANSFERASE"/>
    <property type="match status" value="1"/>
</dbReference>
<sequence length="163" mass="18897">MEESDLEPVLEWRNAPTTRQFMYTRHEISLDEHRQWFERMTESASDHLLILELDGAPQGFLRLHIESEESGRAQWGFFRAPAAPRGTGTVLCERSLAYAFEDLELHKIYGEVLEVNVPSQRLHSKLGFTKEAHLRDHYHDGQRYWDAIGFGLLASEWDQGRGA</sequence>
<dbReference type="NCBIfam" id="TIGR03585">
    <property type="entry name" value="PseH"/>
    <property type="match status" value="1"/>
</dbReference>
<dbReference type="SUPFAM" id="SSF55729">
    <property type="entry name" value="Acyl-CoA N-acyltransferases (Nat)"/>
    <property type="match status" value="1"/>
</dbReference>
<dbReference type="PANTHER" id="PTHR43415:SF3">
    <property type="entry name" value="GNAT-FAMILY ACETYLTRANSFERASE"/>
    <property type="match status" value="1"/>
</dbReference>
<evidence type="ECO:0000259" key="1">
    <source>
        <dbReference type="PROSITE" id="PS51186"/>
    </source>
</evidence>
<dbReference type="InterPro" id="IPR000182">
    <property type="entry name" value="GNAT_dom"/>
</dbReference>
<evidence type="ECO:0000313" key="2">
    <source>
        <dbReference type="EMBL" id="NLS11063.1"/>
    </source>
</evidence>
<dbReference type="AlphaFoldDB" id="A0A7X8YEQ5"/>
<feature type="domain" description="N-acetyltransferase" evidence="1">
    <location>
        <begin position="1"/>
        <end position="151"/>
    </location>
</feature>